<name>A0ABZ1FAV1_9ACTN</name>
<dbReference type="InterPro" id="IPR029063">
    <property type="entry name" value="SAM-dependent_MTases_sf"/>
</dbReference>
<dbReference type="EMBL" id="CP109106">
    <property type="protein sequence ID" value="WSB67135.1"/>
    <property type="molecule type" value="Genomic_DNA"/>
</dbReference>
<dbReference type="PANTHER" id="PTHR43861">
    <property type="entry name" value="TRANS-ACONITATE 2-METHYLTRANSFERASE-RELATED"/>
    <property type="match status" value="1"/>
</dbReference>
<dbReference type="GO" id="GO:0032259">
    <property type="term" value="P:methylation"/>
    <property type="evidence" value="ECO:0007669"/>
    <property type="project" value="UniProtKB-KW"/>
</dbReference>
<accession>A0ABZ1FAV1</accession>
<keyword evidence="5" id="KW-1185">Reference proteome</keyword>
<dbReference type="GO" id="GO:0008168">
    <property type="term" value="F:methyltransferase activity"/>
    <property type="evidence" value="ECO:0007669"/>
    <property type="project" value="UniProtKB-KW"/>
</dbReference>
<gene>
    <name evidence="4" type="ORF">OG863_03680</name>
</gene>
<evidence type="ECO:0000256" key="1">
    <source>
        <dbReference type="ARBA" id="ARBA00022603"/>
    </source>
</evidence>
<proteinExistence type="predicted"/>
<keyword evidence="2" id="KW-0808">Transferase</keyword>
<dbReference type="Pfam" id="PF13649">
    <property type="entry name" value="Methyltransf_25"/>
    <property type="match status" value="1"/>
</dbReference>
<dbReference type="Proteomes" id="UP001344251">
    <property type="component" value="Chromosome"/>
</dbReference>
<evidence type="ECO:0000313" key="4">
    <source>
        <dbReference type="EMBL" id="WSB67135.1"/>
    </source>
</evidence>
<dbReference type="Gene3D" id="3.40.50.150">
    <property type="entry name" value="Vaccinia Virus protein VP39"/>
    <property type="match status" value="1"/>
</dbReference>
<reference evidence="4 5" key="1">
    <citation type="submission" date="2022-10" db="EMBL/GenBank/DDBJ databases">
        <title>The complete genomes of actinobacterial strains from the NBC collection.</title>
        <authorList>
            <person name="Joergensen T.S."/>
            <person name="Alvarez Arevalo M."/>
            <person name="Sterndorff E.B."/>
            <person name="Faurdal D."/>
            <person name="Vuksanovic O."/>
            <person name="Mourched A.-S."/>
            <person name="Charusanti P."/>
            <person name="Shaw S."/>
            <person name="Blin K."/>
            <person name="Weber T."/>
        </authorList>
    </citation>
    <scope>NUCLEOTIDE SEQUENCE [LARGE SCALE GENOMIC DNA]</scope>
    <source>
        <strain evidence="4 5">NBC 01774</strain>
    </source>
</reference>
<evidence type="ECO:0000259" key="3">
    <source>
        <dbReference type="Pfam" id="PF13649"/>
    </source>
</evidence>
<dbReference type="InterPro" id="IPR041698">
    <property type="entry name" value="Methyltransf_25"/>
</dbReference>
<organism evidence="4 5">
    <name type="scientific">Streptomyces decoyicus</name>
    <dbReference type="NCBI Taxonomy" id="249567"/>
    <lineage>
        <taxon>Bacteria</taxon>
        <taxon>Bacillati</taxon>
        <taxon>Actinomycetota</taxon>
        <taxon>Actinomycetes</taxon>
        <taxon>Kitasatosporales</taxon>
        <taxon>Streptomycetaceae</taxon>
        <taxon>Streptomyces</taxon>
    </lineage>
</organism>
<protein>
    <submittedName>
        <fullName evidence="4">Class I SAM-dependent methyltransferase</fullName>
    </submittedName>
</protein>
<dbReference type="CDD" id="cd02440">
    <property type="entry name" value="AdoMet_MTases"/>
    <property type="match status" value="1"/>
</dbReference>
<evidence type="ECO:0000313" key="5">
    <source>
        <dbReference type="Proteomes" id="UP001344251"/>
    </source>
</evidence>
<dbReference type="PANTHER" id="PTHR43861:SF1">
    <property type="entry name" value="TRANS-ACONITATE 2-METHYLTRANSFERASE"/>
    <property type="match status" value="1"/>
</dbReference>
<dbReference type="SUPFAM" id="SSF53335">
    <property type="entry name" value="S-adenosyl-L-methionine-dependent methyltransferases"/>
    <property type="match status" value="1"/>
</dbReference>
<sequence length="277" mass="29724">MDARREAQLVFERLAQDYDRSDVEFFGPAGERLVDHVGVSPGNAVLDIGCGRGAVLFAAARAVGEGGRVTGIDLSPAMVASVLAEAEQSGLRWVNALVLEAQEPAFPPESFDVITGGMSVHMLADTLGAFRSYHQLLCPGGRLGLSAPVTVVDPAPEVFGLRSIARLCAAHDAGSGIYPYAEAFGGARKARSDLRAAGFVQVKVREEPAFITAGSSESFLRWTWTHGMRALWERVSPRERDGAEDEIKSEAHARSEHGDRIVLRVPVMYVTAARPAP</sequence>
<keyword evidence="1 4" id="KW-0489">Methyltransferase</keyword>
<dbReference type="RefSeq" id="WP_326616355.1">
    <property type="nucleotide sequence ID" value="NZ_CP109106.1"/>
</dbReference>
<feature type="domain" description="Methyltransferase" evidence="3">
    <location>
        <begin position="45"/>
        <end position="141"/>
    </location>
</feature>
<evidence type="ECO:0000256" key="2">
    <source>
        <dbReference type="ARBA" id="ARBA00022679"/>
    </source>
</evidence>